<protein>
    <submittedName>
        <fullName evidence="1">Uncharacterized protein</fullName>
    </submittedName>
</protein>
<gene>
    <name evidence="1" type="ORF">AFUS01_LOCUS37806</name>
</gene>
<evidence type="ECO:0000313" key="2">
    <source>
        <dbReference type="Proteomes" id="UP000708208"/>
    </source>
</evidence>
<dbReference type="PROSITE" id="PS51257">
    <property type="entry name" value="PROKAR_LIPOPROTEIN"/>
    <property type="match status" value="1"/>
</dbReference>
<accession>A0A8J2L9U9</accession>
<reference evidence="1" key="1">
    <citation type="submission" date="2021-06" db="EMBL/GenBank/DDBJ databases">
        <authorList>
            <person name="Hodson N. C."/>
            <person name="Mongue J. A."/>
            <person name="Jaron S. K."/>
        </authorList>
    </citation>
    <scope>NUCLEOTIDE SEQUENCE</scope>
</reference>
<evidence type="ECO:0000313" key="1">
    <source>
        <dbReference type="EMBL" id="CAG7827845.1"/>
    </source>
</evidence>
<organism evidence="1 2">
    <name type="scientific">Allacma fusca</name>
    <dbReference type="NCBI Taxonomy" id="39272"/>
    <lineage>
        <taxon>Eukaryota</taxon>
        <taxon>Metazoa</taxon>
        <taxon>Ecdysozoa</taxon>
        <taxon>Arthropoda</taxon>
        <taxon>Hexapoda</taxon>
        <taxon>Collembola</taxon>
        <taxon>Symphypleona</taxon>
        <taxon>Sminthuridae</taxon>
        <taxon>Allacma</taxon>
    </lineage>
</organism>
<dbReference type="EMBL" id="CAJVCH010545107">
    <property type="protein sequence ID" value="CAG7827845.1"/>
    <property type="molecule type" value="Genomic_DNA"/>
</dbReference>
<dbReference type="Proteomes" id="UP000708208">
    <property type="component" value="Unassembled WGS sequence"/>
</dbReference>
<keyword evidence="2" id="KW-1185">Reference proteome</keyword>
<dbReference type="AlphaFoldDB" id="A0A8J2L9U9"/>
<sequence length="23" mass="2446">MRLLDYSVLLLGSTAAFACADNT</sequence>
<comment type="caution">
    <text evidence="1">The sequence shown here is derived from an EMBL/GenBank/DDBJ whole genome shotgun (WGS) entry which is preliminary data.</text>
</comment>
<proteinExistence type="predicted"/>
<name>A0A8J2L9U9_9HEXA</name>
<feature type="non-terminal residue" evidence="1">
    <location>
        <position position="1"/>
    </location>
</feature>